<comment type="caution">
    <text evidence="2">The sequence shown here is derived from an EMBL/GenBank/DDBJ whole genome shotgun (WGS) entry which is preliminary data.</text>
</comment>
<keyword evidence="3" id="KW-1185">Reference proteome</keyword>
<feature type="compositionally biased region" description="Low complexity" evidence="1">
    <location>
        <begin position="10"/>
        <end position="22"/>
    </location>
</feature>
<dbReference type="Proteomes" id="UP001164929">
    <property type="component" value="Chromosome 14"/>
</dbReference>
<evidence type="ECO:0000256" key="1">
    <source>
        <dbReference type="SAM" id="MobiDB-lite"/>
    </source>
</evidence>
<accession>A0AAD6LRQ5</accession>
<reference evidence="2" key="1">
    <citation type="journal article" date="2023" name="Mol. Ecol. Resour.">
        <title>Chromosome-level genome assembly of a triploid poplar Populus alba 'Berolinensis'.</title>
        <authorList>
            <person name="Chen S."/>
            <person name="Yu Y."/>
            <person name="Wang X."/>
            <person name="Wang S."/>
            <person name="Zhang T."/>
            <person name="Zhou Y."/>
            <person name="He R."/>
            <person name="Meng N."/>
            <person name="Wang Y."/>
            <person name="Liu W."/>
            <person name="Liu Z."/>
            <person name="Liu J."/>
            <person name="Guo Q."/>
            <person name="Huang H."/>
            <person name="Sederoff R.R."/>
            <person name="Wang G."/>
            <person name="Qu G."/>
            <person name="Chen S."/>
        </authorList>
    </citation>
    <scope>NUCLEOTIDE SEQUENCE</scope>
    <source>
        <strain evidence="2">SC-2020</strain>
    </source>
</reference>
<protein>
    <submittedName>
        <fullName evidence="2">Uncharacterized protein</fullName>
    </submittedName>
</protein>
<feature type="region of interest" description="Disordered" evidence="1">
    <location>
        <begin position="1"/>
        <end position="52"/>
    </location>
</feature>
<sequence length="114" mass="12886">MLTATSSFYPLLSKPSSPRLLSTFPSYGKRQRARNPYDERTLAGTKSSVDPRKRTMYLKTSPSFIREEHMGDNRKYSDEIRHHCPGDVGDDPLPRIKEALAMGFLPLLAPSECV</sequence>
<evidence type="ECO:0000313" key="2">
    <source>
        <dbReference type="EMBL" id="KAJ6971896.1"/>
    </source>
</evidence>
<proteinExistence type="predicted"/>
<dbReference type="AlphaFoldDB" id="A0AAD6LRQ5"/>
<organism evidence="2 3">
    <name type="scientific">Populus alba x Populus x berolinensis</name>
    <dbReference type="NCBI Taxonomy" id="444605"/>
    <lineage>
        <taxon>Eukaryota</taxon>
        <taxon>Viridiplantae</taxon>
        <taxon>Streptophyta</taxon>
        <taxon>Embryophyta</taxon>
        <taxon>Tracheophyta</taxon>
        <taxon>Spermatophyta</taxon>
        <taxon>Magnoliopsida</taxon>
        <taxon>eudicotyledons</taxon>
        <taxon>Gunneridae</taxon>
        <taxon>Pentapetalae</taxon>
        <taxon>rosids</taxon>
        <taxon>fabids</taxon>
        <taxon>Malpighiales</taxon>
        <taxon>Salicaceae</taxon>
        <taxon>Saliceae</taxon>
        <taxon>Populus</taxon>
    </lineage>
</organism>
<name>A0AAD6LRQ5_9ROSI</name>
<evidence type="ECO:0000313" key="3">
    <source>
        <dbReference type="Proteomes" id="UP001164929"/>
    </source>
</evidence>
<dbReference type="EMBL" id="JAQIZT010000014">
    <property type="protein sequence ID" value="KAJ6971896.1"/>
    <property type="molecule type" value="Genomic_DNA"/>
</dbReference>
<gene>
    <name evidence="2" type="ORF">NC653_032438</name>
</gene>